<reference evidence="1 2" key="1">
    <citation type="submission" date="2020-04" db="EMBL/GenBank/DDBJ databases">
        <title>Genome sequencing of novel species.</title>
        <authorList>
            <person name="Heo J."/>
            <person name="Kim S.-J."/>
            <person name="Kim J.-S."/>
            <person name="Hong S.-B."/>
            <person name="Kwon S.-W."/>
        </authorList>
    </citation>
    <scope>NUCLEOTIDE SEQUENCE [LARGE SCALE GENOMIC DNA]</scope>
    <source>
        <strain evidence="1 2">CJU-R4</strain>
    </source>
</reference>
<gene>
    <name evidence="1" type="ORF">HH216_14985</name>
</gene>
<keyword evidence="2" id="KW-1185">Reference proteome</keyword>
<name>A0A7L5DM73_9BACT</name>
<dbReference type="KEGG" id="srho:HH216_14985"/>
<protein>
    <submittedName>
        <fullName evidence="1">Uncharacterized protein</fullName>
    </submittedName>
</protein>
<dbReference type="EMBL" id="CP051677">
    <property type="protein sequence ID" value="QJD79574.1"/>
    <property type="molecule type" value="Genomic_DNA"/>
</dbReference>
<sequence>MTNYFKGNAPIMFQHPTSGKHVNIEPMLRAMFELSDQAQAQRDTPQVLAELVENAIRMLGTRVPAMEADQAVDYNQTMTQLYDLRDMFNAMFVTQ</sequence>
<organism evidence="1 2">
    <name type="scientific">Spirosoma rhododendri</name>
    <dbReference type="NCBI Taxonomy" id="2728024"/>
    <lineage>
        <taxon>Bacteria</taxon>
        <taxon>Pseudomonadati</taxon>
        <taxon>Bacteroidota</taxon>
        <taxon>Cytophagia</taxon>
        <taxon>Cytophagales</taxon>
        <taxon>Cytophagaceae</taxon>
        <taxon>Spirosoma</taxon>
    </lineage>
</organism>
<evidence type="ECO:0000313" key="1">
    <source>
        <dbReference type="EMBL" id="QJD79574.1"/>
    </source>
</evidence>
<dbReference type="RefSeq" id="WP_169551538.1">
    <property type="nucleotide sequence ID" value="NZ_CP051677.1"/>
</dbReference>
<evidence type="ECO:0000313" key="2">
    <source>
        <dbReference type="Proteomes" id="UP000501128"/>
    </source>
</evidence>
<dbReference type="AlphaFoldDB" id="A0A7L5DM73"/>
<accession>A0A7L5DM73</accession>
<dbReference type="Proteomes" id="UP000501128">
    <property type="component" value="Chromosome"/>
</dbReference>
<proteinExistence type="predicted"/>